<evidence type="ECO:0000256" key="6">
    <source>
        <dbReference type="SAM" id="Phobius"/>
    </source>
</evidence>
<feature type="transmembrane region" description="Helical" evidence="6">
    <location>
        <begin position="197"/>
        <end position="216"/>
    </location>
</feature>
<feature type="transmembrane region" description="Helical" evidence="6">
    <location>
        <begin position="135"/>
        <end position="154"/>
    </location>
</feature>
<accession>A0A934ISK5</accession>
<feature type="transmembrane region" description="Helical" evidence="6">
    <location>
        <begin position="265"/>
        <end position="290"/>
    </location>
</feature>
<evidence type="ECO:0000313" key="8">
    <source>
        <dbReference type="EMBL" id="MBJ3777950.1"/>
    </source>
</evidence>
<feature type="transmembrane region" description="Helical" evidence="6">
    <location>
        <begin position="358"/>
        <end position="380"/>
    </location>
</feature>
<dbReference type="PANTHER" id="PTHR42718:SF9">
    <property type="entry name" value="MAJOR FACILITATOR SUPERFAMILY MULTIDRUG TRANSPORTER MFSC"/>
    <property type="match status" value="1"/>
</dbReference>
<keyword evidence="3 6" id="KW-0812">Transmembrane</keyword>
<reference evidence="8" key="1">
    <citation type="submission" date="2020-12" db="EMBL/GenBank/DDBJ databases">
        <title>Bacterial taxonomy.</title>
        <authorList>
            <person name="Pan X."/>
        </authorList>
    </citation>
    <scope>NUCLEOTIDE SEQUENCE</scope>
    <source>
        <strain evidence="8">B2012</strain>
    </source>
</reference>
<dbReference type="GO" id="GO:0022857">
    <property type="term" value="F:transmembrane transporter activity"/>
    <property type="evidence" value="ECO:0007669"/>
    <property type="project" value="InterPro"/>
</dbReference>
<dbReference type="Gene3D" id="1.20.1720.10">
    <property type="entry name" value="Multidrug resistance protein D"/>
    <property type="match status" value="1"/>
</dbReference>
<feature type="domain" description="Major facilitator superfamily (MFS) profile" evidence="7">
    <location>
        <begin position="12"/>
        <end position="446"/>
    </location>
</feature>
<feature type="transmembrane region" description="Helical" evidence="6">
    <location>
        <begin position="222"/>
        <end position="244"/>
    </location>
</feature>
<feature type="transmembrane region" description="Helical" evidence="6">
    <location>
        <begin position="332"/>
        <end position="352"/>
    </location>
</feature>
<feature type="transmembrane region" description="Helical" evidence="6">
    <location>
        <begin position="78"/>
        <end position="95"/>
    </location>
</feature>
<dbReference type="Proteomes" id="UP000609531">
    <property type="component" value="Unassembled WGS sequence"/>
</dbReference>
<feature type="transmembrane region" description="Helical" evidence="6">
    <location>
        <begin position="166"/>
        <end position="185"/>
    </location>
</feature>
<evidence type="ECO:0000256" key="4">
    <source>
        <dbReference type="ARBA" id="ARBA00022989"/>
    </source>
</evidence>
<proteinExistence type="predicted"/>
<comment type="caution">
    <text evidence="8">The sequence shown here is derived from an EMBL/GenBank/DDBJ whole genome shotgun (WGS) entry which is preliminary data.</text>
</comment>
<dbReference type="SUPFAM" id="SSF103473">
    <property type="entry name" value="MFS general substrate transporter"/>
    <property type="match status" value="1"/>
</dbReference>
<comment type="subcellular location">
    <subcellularLocation>
        <location evidence="1">Membrane</location>
        <topology evidence="1">Multi-pass membrane protein</topology>
    </subcellularLocation>
</comment>
<dbReference type="Pfam" id="PF07690">
    <property type="entry name" value="MFS_1"/>
    <property type="match status" value="1"/>
</dbReference>
<evidence type="ECO:0000259" key="7">
    <source>
        <dbReference type="PROSITE" id="PS50850"/>
    </source>
</evidence>
<organism evidence="8 9">
    <name type="scientific">Acuticoccus mangrovi</name>
    <dbReference type="NCBI Taxonomy" id="2796142"/>
    <lineage>
        <taxon>Bacteria</taxon>
        <taxon>Pseudomonadati</taxon>
        <taxon>Pseudomonadota</taxon>
        <taxon>Alphaproteobacteria</taxon>
        <taxon>Hyphomicrobiales</taxon>
        <taxon>Amorphaceae</taxon>
        <taxon>Acuticoccus</taxon>
    </lineage>
</organism>
<dbReference type="PRINTS" id="PR01036">
    <property type="entry name" value="TCRTETB"/>
</dbReference>
<keyword evidence="5 6" id="KW-0472">Membrane</keyword>
<dbReference type="InterPro" id="IPR020846">
    <property type="entry name" value="MFS_dom"/>
</dbReference>
<evidence type="ECO:0000256" key="2">
    <source>
        <dbReference type="ARBA" id="ARBA00022448"/>
    </source>
</evidence>
<evidence type="ECO:0000313" key="9">
    <source>
        <dbReference type="Proteomes" id="UP000609531"/>
    </source>
</evidence>
<keyword evidence="4 6" id="KW-1133">Transmembrane helix</keyword>
<feature type="transmembrane region" description="Helical" evidence="6">
    <location>
        <begin position="48"/>
        <end position="66"/>
    </location>
</feature>
<sequence>MLVTDANRKWWLASGVGAGSGLVLLDESIVGVSLPAMADELSMSLATSHWAVSIYLLTFASFAAASGRLADLHGRRRIFLLGLACFALASLVAGASETAAMLLAARAMQGISAAILFPVGLAITTAAFPAGERGAALGFVAAIGTVMFSLGPLLGGVITSLVSWRLIFYVNIPLAALTAAAVLILAKPTPRRDGPAVDLVGLVLLVSGIVLVSLVLMEGSDWGWTSPLALAVLAAGVALLAALVEVERHKRAPLVDVELLSGPTVAGATLMFFTAQLTKIVVVVFVPIYLQSAVGMSSVGAGVFMLAAVVGSPLMASRAGRSADRGGSRRPALLGLLLTTVGTLGMACALTFHNSALLLAALLLWGFALQHNFVPAAHAVMHAVSTDRQGEASGIVVTARLLGGVFGMTGASALYSAVGRYDAVFYATAVFMLAVLVIGYATIERKGVPTARP</sequence>
<feature type="transmembrane region" description="Helical" evidence="6">
    <location>
        <begin position="392"/>
        <end position="417"/>
    </location>
</feature>
<dbReference type="RefSeq" id="WP_198883849.1">
    <property type="nucleotide sequence ID" value="NZ_JAEKJA010000021.1"/>
</dbReference>
<dbReference type="Gene3D" id="1.20.1250.20">
    <property type="entry name" value="MFS general substrate transporter like domains"/>
    <property type="match status" value="1"/>
</dbReference>
<feature type="transmembrane region" description="Helical" evidence="6">
    <location>
        <begin position="423"/>
        <end position="443"/>
    </location>
</feature>
<evidence type="ECO:0000256" key="3">
    <source>
        <dbReference type="ARBA" id="ARBA00022692"/>
    </source>
</evidence>
<dbReference type="AlphaFoldDB" id="A0A934ISK5"/>
<name>A0A934ISK5_9HYPH</name>
<feature type="transmembrane region" description="Helical" evidence="6">
    <location>
        <begin position="107"/>
        <end position="128"/>
    </location>
</feature>
<dbReference type="PROSITE" id="PS50850">
    <property type="entry name" value="MFS"/>
    <property type="match status" value="1"/>
</dbReference>
<keyword evidence="9" id="KW-1185">Reference proteome</keyword>
<gene>
    <name evidence="8" type="ORF">JCR33_19775</name>
</gene>
<protein>
    <submittedName>
        <fullName evidence="8">MFS transporter</fullName>
    </submittedName>
</protein>
<dbReference type="EMBL" id="JAEKJA010000021">
    <property type="protein sequence ID" value="MBJ3777950.1"/>
    <property type="molecule type" value="Genomic_DNA"/>
</dbReference>
<dbReference type="PANTHER" id="PTHR42718">
    <property type="entry name" value="MAJOR FACILITATOR SUPERFAMILY MULTIDRUG TRANSPORTER MFSC"/>
    <property type="match status" value="1"/>
</dbReference>
<dbReference type="InterPro" id="IPR011701">
    <property type="entry name" value="MFS"/>
</dbReference>
<keyword evidence="2" id="KW-0813">Transport</keyword>
<evidence type="ECO:0000256" key="1">
    <source>
        <dbReference type="ARBA" id="ARBA00004141"/>
    </source>
</evidence>
<feature type="transmembrane region" description="Helical" evidence="6">
    <location>
        <begin position="12"/>
        <end position="36"/>
    </location>
</feature>
<dbReference type="GO" id="GO:0016020">
    <property type="term" value="C:membrane"/>
    <property type="evidence" value="ECO:0007669"/>
    <property type="project" value="UniProtKB-SubCell"/>
</dbReference>
<dbReference type="CDD" id="cd17321">
    <property type="entry name" value="MFS_MMR_MDR_like"/>
    <property type="match status" value="1"/>
</dbReference>
<evidence type="ECO:0000256" key="5">
    <source>
        <dbReference type="ARBA" id="ARBA00023136"/>
    </source>
</evidence>
<dbReference type="InterPro" id="IPR036259">
    <property type="entry name" value="MFS_trans_sf"/>
</dbReference>
<feature type="transmembrane region" description="Helical" evidence="6">
    <location>
        <begin position="296"/>
        <end position="320"/>
    </location>
</feature>